<dbReference type="GO" id="GO:0051082">
    <property type="term" value="F:unfolded protein binding"/>
    <property type="evidence" value="ECO:0007669"/>
    <property type="project" value="InterPro"/>
</dbReference>
<evidence type="ECO:0000256" key="4">
    <source>
        <dbReference type="ARBA" id="ARBA00022840"/>
    </source>
</evidence>
<evidence type="ECO:0000313" key="11">
    <source>
        <dbReference type="Proteomes" id="UP000261764"/>
    </source>
</evidence>
<dbReference type="Proteomes" id="UP000261764">
    <property type="component" value="Chromosome I"/>
</dbReference>
<keyword evidence="5 7" id="KW-0346">Stress response</keyword>
<dbReference type="GO" id="GO:0140662">
    <property type="term" value="F:ATP-dependent protein folding chaperone"/>
    <property type="evidence" value="ECO:0007669"/>
    <property type="project" value="InterPro"/>
</dbReference>
<evidence type="ECO:0000256" key="3">
    <source>
        <dbReference type="ARBA" id="ARBA00022741"/>
    </source>
</evidence>
<dbReference type="AlphaFoldDB" id="A0A292IIV0"/>
<dbReference type="InterPro" id="IPR012725">
    <property type="entry name" value="Chaperone_DnaK"/>
</dbReference>
<dbReference type="InterPro" id="IPR013126">
    <property type="entry name" value="Hsp_70_fam"/>
</dbReference>
<dbReference type="PROSITE" id="PS01036">
    <property type="entry name" value="HSP70_3"/>
    <property type="match status" value="1"/>
</dbReference>
<feature type="coiled-coil region" evidence="9">
    <location>
        <begin position="237"/>
        <end position="264"/>
    </location>
</feature>
<dbReference type="PROSITE" id="PS00297">
    <property type="entry name" value="HSP70_1"/>
    <property type="match status" value="1"/>
</dbReference>
<dbReference type="Gene3D" id="3.90.640.10">
    <property type="entry name" value="Actin, Chain A, domain 4"/>
    <property type="match status" value="1"/>
</dbReference>
<name>A0A292IIV0_9MOLU</name>
<dbReference type="PRINTS" id="PR00301">
    <property type="entry name" value="HEATSHOCK70"/>
</dbReference>
<dbReference type="NCBIfam" id="NF001413">
    <property type="entry name" value="PRK00290.1"/>
    <property type="match status" value="1"/>
</dbReference>
<evidence type="ECO:0000256" key="1">
    <source>
        <dbReference type="ARBA" id="ARBA00007381"/>
    </source>
</evidence>
<reference evidence="10 11" key="1">
    <citation type="journal article" date="2015" name="Clin. Infect. Dis.">
        <title>Genomic Investigations unmask Mycoplasma amphoriforme, a new respiratory pathogen.</title>
        <authorList>
            <person name="Gillespie S.H."/>
            <person name="Ling C.L."/>
            <person name="Oravcova K."/>
            <person name="Pinheiro M."/>
            <person name="Wells L."/>
            <person name="Bryant J.M."/>
            <person name="McHugh T.D."/>
            <person name="Bebear C."/>
            <person name="Webster D."/>
            <person name="Harris S.R."/>
            <person name="Seth-Smith H.M."/>
            <person name="Thomson N.R."/>
        </authorList>
    </citation>
    <scope>NUCLEOTIDE SEQUENCE [LARGE SCALE GENOMIC DNA]</scope>
    <source>
        <strain evidence="10 11">A39</strain>
    </source>
</reference>
<keyword evidence="2 7" id="KW-0597">Phosphoprotein</keyword>
<evidence type="ECO:0000256" key="2">
    <source>
        <dbReference type="ARBA" id="ARBA00022553"/>
    </source>
</evidence>
<comment type="similarity">
    <text evidence="1 7 8">Belongs to the heat shock protein 70 family.</text>
</comment>
<protein>
    <recommendedName>
        <fullName evidence="7">Chaperone protein DnaK</fullName>
    </recommendedName>
    <alternativeName>
        <fullName evidence="7">HSP70</fullName>
    </alternativeName>
    <alternativeName>
        <fullName evidence="7">Heat shock 70 kDa protein</fullName>
    </alternativeName>
    <alternativeName>
        <fullName evidence="7">Heat shock protein 70</fullName>
    </alternativeName>
</protein>
<dbReference type="SUPFAM" id="SSF100920">
    <property type="entry name" value="Heat shock protein 70kD (HSP70), peptide-binding domain"/>
    <property type="match status" value="1"/>
</dbReference>
<dbReference type="InterPro" id="IPR018181">
    <property type="entry name" value="Heat_shock_70_CS"/>
</dbReference>
<dbReference type="CDD" id="cd10234">
    <property type="entry name" value="ASKHA_NBD_HSP70_DnaK-like"/>
    <property type="match status" value="1"/>
</dbReference>
<dbReference type="SUPFAM" id="SSF100934">
    <property type="entry name" value="Heat shock protein 70kD (HSP70), C-terminal subdomain"/>
    <property type="match status" value="1"/>
</dbReference>
<dbReference type="Gene3D" id="2.60.34.10">
    <property type="entry name" value="Substrate Binding Domain Of DNAk, Chain A, domain 1"/>
    <property type="match status" value="1"/>
</dbReference>
<evidence type="ECO:0000256" key="9">
    <source>
        <dbReference type="SAM" id="Coils"/>
    </source>
</evidence>
<keyword evidence="6 7" id="KW-0143">Chaperone</keyword>
<dbReference type="PANTHER" id="PTHR19375">
    <property type="entry name" value="HEAT SHOCK PROTEIN 70KDA"/>
    <property type="match status" value="1"/>
</dbReference>
<feature type="modified residue" description="Phosphothreonine; by autocatalysis" evidence="7">
    <location>
        <position position="187"/>
    </location>
</feature>
<comment type="function">
    <text evidence="7">Acts as a chaperone.</text>
</comment>
<evidence type="ECO:0000256" key="5">
    <source>
        <dbReference type="ARBA" id="ARBA00023016"/>
    </source>
</evidence>
<keyword evidence="3 7" id="KW-0547">Nucleotide-binding</keyword>
<evidence type="ECO:0000313" key="10">
    <source>
        <dbReference type="EMBL" id="CDN40628.1"/>
    </source>
</evidence>
<dbReference type="InterPro" id="IPR029047">
    <property type="entry name" value="HSP70_peptide-bd_sf"/>
</dbReference>
<dbReference type="EMBL" id="HG937516">
    <property type="protein sequence ID" value="CDN40628.1"/>
    <property type="molecule type" value="Genomic_DNA"/>
</dbReference>
<dbReference type="FunFam" id="3.90.640.10:FF:000003">
    <property type="entry name" value="Molecular chaperone DnaK"/>
    <property type="match status" value="1"/>
</dbReference>
<dbReference type="SUPFAM" id="SSF53067">
    <property type="entry name" value="Actin-like ATPase domain"/>
    <property type="match status" value="2"/>
</dbReference>
<evidence type="ECO:0000256" key="7">
    <source>
        <dbReference type="HAMAP-Rule" id="MF_00332"/>
    </source>
</evidence>
<dbReference type="FunFam" id="2.60.34.10:FF:000014">
    <property type="entry name" value="Chaperone protein DnaK HSP70"/>
    <property type="match status" value="1"/>
</dbReference>
<evidence type="ECO:0000256" key="6">
    <source>
        <dbReference type="ARBA" id="ARBA00023186"/>
    </source>
</evidence>
<dbReference type="FunFam" id="3.30.420.40:FF:000071">
    <property type="entry name" value="Molecular chaperone DnaK"/>
    <property type="match status" value="1"/>
</dbReference>
<dbReference type="InterPro" id="IPR043129">
    <property type="entry name" value="ATPase_NBD"/>
</dbReference>
<dbReference type="InterPro" id="IPR029048">
    <property type="entry name" value="HSP70_C_sf"/>
</dbReference>
<dbReference type="GO" id="GO:0005524">
    <property type="term" value="F:ATP binding"/>
    <property type="evidence" value="ECO:0007669"/>
    <property type="project" value="UniProtKB-UniRule"/>
</dbReference>
<organism evidence="10 11">
    <name type="scientific">Mycoplasma amphoriforme A39</name>
    <dbReference type="NCBI Taxonomy" id="572419"/>
    <lineage>
        <taxon>Bacteria</taxon>
        <taxon>Bacillati</taxon>
        <taxon>Mycoplasmatota</taxon>
        <taxon>Mollicutes</taxon>
        <taxon>Mycoplasmataceae</taxon>
        <taxon>Mycoplasma</taxon>
    </lineage>
</organism>
<dbReference type="Gene3D" id="3.30.420.40">
    <property type="match status" value="2"/>
</dbReference>
<accession>A0A292IIV0</accession>
<dbReference type="HAMAP" id="MF_00332">
    <property type="entry name" value="DnaK"/>
    <property type="match status" value="1"/>
</dbReference>
<dbReference type="Pfam" id="PF00012">
    <property type="entry name" value="HSP70"/>
    <property type="match status" value="1"/>
</dbReference>
<comment type="induction">
    <text evidence="7">By stress conditions e.g. heat shock.</text>
</comment>
<keyword evidence="4 7" id="KW-0067">ATP-binding</keyword>
<keyword evidence="9" id="KW-0175">Coiled coil</keyword>
<evidence type="ECO:0000256" key="8">
    <source>
        <dbReference type="RuleBase" id="RU003322"/>
    </source>
</evidence>
<sequence>MKGINVIMADSGIIIGIDLGTTNSCVAVMEGSQKVVLENPEGKRTTPSIVSYRNGEIVVGDAAKRQMLTNVNTIASIKRLMGTNKKVTINENGVDKELSPEEVSAQILSYLKDYAEKKTGKKITRAVITVPAYFNDAERQATKTAGKIAGLNVERIINEPTAAALAYGIDKSGREMKVLVYDLGGGTFDVSLLDIADGTFEVLATAGDNRLGGDDWDNRIIDWIVDNIQKENPTVKIREEKIAMQRLKEAAERAKIELSAQFETTISLPFIAVTASGPVNAEYKLTRTKFEELTKDLLERTRTPISDVLKESKIKAEEVDEILLVGGSTRMPAVQKLVEGMIPNKKPNRSINPDEVVAIGAAVQGGVLRGDVKDILLLDVTPLTLAIETLGGVATALIKRNTTIPVSKSQIFSTAQDNQESVDVSICQGERPMARENKSLGTFSLGGIQPAPRGKPQIEITFNIDANGILNVKAKDLTTGKENSITITNSSDLSDAEIERMKKEAEENKERDAIIKERIEMRYEGEGIVNTISEILASKEAEQLPKEERENLQKITDGINGALKSENWDELKKQIEGFKKWRDDMTKKYAGAQAGGADKK</sequence>
<dbReference type="PROSITE" id="PS00329">
    <property type="entry name" value="HSP70_2"/>
    <property type="match status" value="1"/>
</dbReference>
<proteinExistence type="evidence at transcript level"/>
<dbReference type="KEGG" id="mamp:MAMA39_05100"/>
<gene>
    <name evidence="7" type="primary">dnaK</name>
    <name evidence="10" type="ORF">MAMA39_05100</name>
</gene>
<keyword evidence="11" id="KW-1185">Reference proteome</keyword>
<dbReference type="NCBIfam" id="TIGR02350">
    <property type="entry name" value="prok_dnaK"/>
    <property type="match status" value="1"/>
</dbReference>